<dbReference type="Proteomes" id="UP000836402">
    <property type="component" value="Unassembled WGS sequence"/>
</dbReference>
<name>A0ABN7J4K2_9BASI</name>
<accession>A0ABN7J4K2</accession>
<gene>
    <name evidence="2" type="ORF">JKIAZH3_G6243</name>
</gene>
<evidence type="ECO:0000313" key="2">
    <source>
        <dbReference type="EMBL" id="CAD6947844.1"/>
    </source>
</evidence>
<reference evidence="2" key="1">
    <citation type="submission" date="2020-10" db="EMBL/GenBank/DDBJ databases">
        <authorList>
            <person name="Sedaghatjoo S."/>
        </authorList>
    </citation>
    <scope>NUCLEOTIDE SEQUENCE</scope>
    <source>
        <strain evidence="2">AZH3</strain>
    </source>
</reference>
<proteinExistence type="predicted"/>
<evidence type="ECO:0000256" key="1">
    <source>
        <dbReference type="SAM" id="MobiDB-lite"/>
    </source>
</evidence>
<comment type="caution">
    <text evidence="2">The sequence shown here is derived from an EMBL/GenBank/DDBJ whole genome shotgun (WGS) entry which is preliminary data.</text>
</comment>
<dbReference type="EMBL" id="CAJHJG010005145">
    <property type="protein sequence ID" value="CAD6947844.1"/>
    <property type="molecule type" value="Genomic_DNA"/>
</dbReference>
<feature type="region of interest" description="Disordered" evidence="1">
    <location>
        <begin position="80"/>
        <end position="122"/>
    </location>
</feature>
<sequence length="1233" mass="136953">MTASTSFRFSHASIFSRFLTFASLTHWKHRARQELQRARKRMERIASAQWLRLQRAIGRAAIRIPPGAAVGRAICSSASSSARRSDAESSTAAAAHSAREARPAGMSAKAWGKQRQRSEAAPAVISELPSPYPESSASHKTFHADVNELAHSAAHDGAESAAACSAQAWLEVLSPSASSSYATSAPYLLSTGAFYTPPLPGPGGRALLARLHSHLVASQIYSVADAELALRVLNRHCVLGITQPDSAAAWPPVIDSGGQASTSASHRNDLDTAANQLQLISTFSRNVDVTLDMVSAALERILRDLGASHLVLDCANLVVRLAVRFQAQIGPASSLQSRDRRRRPRFAAFRRRGSAYNKANSFRQIFHRLAHLIPHRPDRRNVKAAVNLLKSVVLLCNVPFSLSALKDEHVWPTYRRTASTNMSELRATNLPRKRARKQALFHVELCRDVARALLDAPTEDEVRTSQACLDSWCANRDWLPLPRTRPAHAVTLDDHGEVVPSGPLGLRSGKRRSFLTVPLARACIIAISASTAVRKRRWDDVYGEMEIGPGDYDAALRAFVVNRPQDIRGPGADRLIRRFGSMARQTEERAQNWRRRALSTARRRLWETRRHKLLSRSNDARRRAQRAVGLLQWRCRRSFRLTEEEPFPSLFMSLQQARKMVWDHSGHSFRTFLAPWPEFDPLKPAALQDTSDTSTDDLFPGIKSSRMEFGRELVSLFASDPDISENEVLGILGTSHISGASGGGEAGSLWQTRAEKWQDWAEPLRRDAATYESAITGFSSRGRWEASDAVWQTALRRRSSIEGPFDRITRAYLRSKRTSCGQTSLHRRKPLMRRALDGMSSDLLASLQGSPATGSMRGEGRSAGPSVNLSKDLLYYIGRVLRYPRTAFSLWETMLARYPQTASSVKILKQMLRLAESAERQQHLNNSEGMVGRQLMGAFPSFDTGTDTSLGFKIRQIFRRLLFDQHPSLAPWSSNASTQHTMDGVEPVDTVSIFRGLTSSSRRLASINYNFQKEDVAAKLTERTKILTLSLSALSSADAMQSRTFSSATSRAGRVTGAMHYINLDRQVFEAYCSLLHTMTVPDSEVGRPSAARPVQMPEEPLSASSASLWEAAFLGAPDGDDQRTAVASDENTYCHHLDVGGLAPPTWDEVILVLPWMRALNLRPSLSMLCLICVHLIETLPPGSINFDRPLGPIHEWVEDWLGWKALPTEEDVAEWLQAKRRLGMTMEARRM</sequence>
<keyword evidence="3" id="KW-1185">Reference proteome</keyword>
<feature type="compositionally biased region" description="Low complexity" evidence="1">
    <location>
        <begin position="80"/>
        <end position="96"/>
    </location>
</feature>
<protein>
    <submittedName>
        <fullName evidence="2">Uncharacterized protein</fullName>
    </submittedName>
</protein>
<organism evidence="2 3">
    <name type="scientific">Tilletia caries</name>
    <name type="common">wheat bunt fungus</name>
    <dbReference type="NCBI Taxonomy" id="13290"/>
    <lineage>
        <taxon>Eukaryota</taxon>
        <taxon>Fungi</taxon>
        <taxon>Dikarya</taxon>
        <taxon>Basidiomycota</taxon>
        <taxon>Ustilaginomycotina</taxon>
        <taxon>Exobasidiomycetes</taxon>
        <taxon>Tilletiales</taxon>
        <taxon>Tilletiaceae</taxon>
        <taxon>Tilletia</taxon>
    </lineage>
</organism>
<evidence type="ECO:0000313" key="3">
    <source>
        <dbReference type="Proteomes" id="UP000836402"/>
    </source>
</evidence>